<dbReference type="GO" id="GO:0009326">
    <property type="term" value="C:formate dehydrogenase complex"/>
    <property type="evidence" value="ECO:0007669"/>
    <property type="project" value="InterPro"/>
</dbReference>
<keyword evidence="8" id="KW-0479">Metal-binding</keyword>
<dbReference type="SUPFAM" id="SSF81342">
    <property type="entry name" value="Transmembrane di-heme cytochromes"/>
    <property type="match status" value="1"/>
</dbReference>
<dbReference type="NCBIfam" id="TIGR01583">
    <property type="entry name" value="formate-DH-gamm"/>
    <property type="match status" value="1"/>
</dbReference>
<reference evidence="16 17" key="1">
    <citation type="journal article" date="2013" name="Antonie Van Leeuwenhoek">
        <title>Paracoccus zhejiangensis sp. nov., isolated from activated sludge in wastewater-treatment system.</title>
        <authorList>
            <person name="Wu Z.G."/>
            <person name="Zhang D.F."/>
            <person name="Liu Y.L."/>
            <person name="Wang F."/>
            <person name="Jiang X."/>
            <person name="Li C."/>
            <person name="Li S.P."/>
            <person name="Hong Q."/>
            <person name="Li W.J."/>
        </authorList>
    </citation>
    <scope>NUCLEOTIDE SEQUENCE [LARGE SCALE GENOMIC DNA]</scope>
    <source>
        <strain evidence="16 17">J6</strain>
    </source>
</reference>
<comment type="similarity">
    <text evidence="3">Belongs to the formate dehydrogenase gamma subunit family.</text>
</comment>
<dbReference type="PANTHER" id="PTHR30074:SF6">
    <property type="entry name" value="FORMATE DEHYDROGENASE GAMMA SUBUNIT"/>
    <property type="match status" value="1"/>
</dbReference>
<gene>
    <name evidence="16" type="ORF">CX676_16930</name>
</gene>
<name>A0A2H5F4G2_9RHOB</name>
<feature type="domain" description="Cytochrome b561 bacterial/Ni-hydrogenase" evidence="15">
    <location>
        <begin position="148"/>
        <end position="347"/>
    </location>
</feature>
<feature type="region of interest" description="Disordered" evidence="13">
    <location>
        <begin position="29"/>
        <end position="59"/>
    </location>
</feature>
<dbReference type="GO" id="GO:0046872">
    <property type="term" value="F:metal ion binding"/>
    <property type="evidence" value="ECO:0007669"/>
    <property type="project" value="UniProtKB-KW"/>
</dbReference>
<dbReference type="PANTHER" id="PTHR30074">
    <property type="entry name" value="FORMATE DEHYDROGENASE, NITRATE-INDUCIBLE, CYTOCHROME B556 FDN SUBUNIT"/>
    <property type="match status" value="1"/>
</dbReference>
<dbReference type="KEGG" id="pzh:CX676_16930"/>
<feature type="transmembrane region" description="Helical" evidence="14">
    <location>
        <begin position="204"/>
        <end position="221"/>
    </location>
</feature>
<evidence type="ECO:0000256" key="3">
    <source>
        <dbReference type="ARBA" id="ARBA00010747"/>
    </source>
</evidence>
<dbReference type="Proteomes" id="UP000234530">
    <property type="component" value="Chromosome"/>
</dbReference>
<comment type="subcellular location">
    <subcellularLocation>
        <location evidence="2">Cell membrane</location>
        <topology evidence="2">Multi-pass membrane protein</topology>
    </subcellularLocation>
</comment>
<evidence type="ECO:0000256" key="11">
    <source>
        <dbReference type="ARBA" id="ARBA00023004"/>
    </source>
</evidence>
<organism evidence="16 17">
    <name type="scientific">Paracoccus zhejiangensis</name>
    <dbReference type="NCBI Taxonomy" id="1077935"/>
    <lineage>
        <taxon>Bacteria</taxon>
        <taxon>Pseudomonadati</taxon>
        <taxon>Pseudomonadota</taxon>
        <taxon>Alphaproteobacteria</taxon>
        <taxon>Rhodobacterales</taxon>
        <taxon>Paracoccaceae</taxon>
        <taxon>Paracoccus</taxon>
    </lineage>
</organism>
<keyword evidence="4" id="KW-0813">Transport</keyword>
<keyword evidence="7 14" id="KW-0812">Transmembrane</keyword>
<keyword evidence="11" id="KW-0408">Iron</keyword>
<feature type="transmembrane region" description="Helical" evidence="14">
    <location>
        <begin position="158"/>
        <end position="184"/>
    </location>
</feature>
<dbReference type="GO" id="GO:0009055">
    <property type="term" value="F:electron transfer activity"/>
    <property type="evidence" value="ECO:0007669"/>
    <property type="project" value="InterPro"/>
</dbReference>
<keyword evidence="6" id="KW-0349">Heme</keyword>
<evidence type="ECO:0000256" key="10">
    <source>
        <dbReference type="ARBA" id="ARBA00022989"/>
    </source>
</evidence>
<dbReference type="GO" id="GO:0008863">
    <property type="term" value="F:formate dehydrogenase (NAD+) activity"/>
    <property type="evidence" value="ECO:0007669"/>
    <property type="project" value="InterPro"/>
</dbReference>
<evidence type="ECO:0000256" key="4">
    <source>
        <dbReference type="ARBA" id="ARBA00022448"/>
    </source>
</evidence>
<evidence type="ECO:0000256" key="13">
    <source>
        <dbReference type="SAM" id="MobiDB-lite"/>
    </source>
</evidence>
<evidence type="ECO:0000256" key="1">
    <source>
        <dbReference type="ARBA" id="ARBA00001971"/>
    </source>
</evidence>
<feature type="compositionally biased region" description="Low complexity" evidence="13">
    <location>
        <begin position="41"/>
        <end position="53"/>
    </location>
</feature>
<proteinExistence type="inferred from homology"/>
<dbReference type="GO" id="GO:0022904">
    <property type="term" value="P:respiratory electron transport chain"/>
    <property type="evidence" value="ECO:0007669"/>
    <property type="project" value="InterPro"/>
</dbReference>
<keyword evidence="17" id="KW-1185">Reference proteome</keyword>
<dbReference type="GO" id="GO:0009061">
    <property type="term" value="P:anaerobic respiration"/>
    <property type="evidence" value="ECO:0007669"/>
    <property type="project" value="TreeGrafter"/>
</dbReference>
<evidence type="ECO:0000256" key="14">
    <source>
        <dbReference type="SAM" id="Phobius"/>
    </source>
</evidence>
<dbReference type="InterPro" id="IPR006471">
    <property type="entry name" value="Formate_DH_gsu"/>
</dbReference>
<dbReference type="GO" id="GO:0015944">
    <property type="term" value="P:formate oxidation"/>
    <property type="evidence" value="ECO:0007669"/>
    <property type="project" value="TreeGrafter"/>
</dbReference>
<dbReference type="OrthoDB" id="9790598at2"/>
<evidence type="ECO:0000256" key="12">
    <source>
        <dbReference type="ARBA" id="ARBA00023136"/>
    </source>
</evidence>
<dbReference type="GO" id="GO:0036397">
    <property type="term" value="F:formate dehydrogenase (quinone) activity"/>
    <property type="evidence" value="ECO:0007669"/>
    <property type="project" value="TreeGrafter"/>
</dbReference>
<accession>A0A2H5F4G2</accession>
<dbReference type="InterPro" id="IPR016174">
    <property type="entry name" value="Di-haem_cyt_TM"/>
</dbReference>
<evidence type="ECO:0000256" key="8">
    <source>
        <dbReference type="ARBA" id="ARBA00022723"/>
    </source>
</evidence>
<evidence type="ECO:0000256" key="7">
    <source>
        <dbReference type="ARBA" id="ARBA00022692"/>
    </source>
</evidence>
<keyword evidence="10 14" id="KW-1133">Transmembrane helix</keyword>
<evidence type="ECO:0000313" key="17">
    <source>
        <dbReference type="Proteomes" id="UP000234530"/>
    </source>
</evidence>
<evidence type="ECO:0000259" key="15">
    <source>
        <dbReference type="Pfam" id="PF01292"/>
    </source>
</evidence>
<evidence type="ECO:0000313" key="16">
    <source>
        <dbReference type="EMBL" id="AUH66434.1"/>
    </source>
</evidence>
<keyword evidence="5" id="KW-1003">Cell membrane</keyword>
<dbReference type="InterPro" id="IPR051817">
    <property type="entry name" value="FDH_cytochrome_b556_subunit"/>
</dbReference>
<protein>
    <submittedName>
        <fullName evidence="16">Formate dehydrogenase subunit gamma</fullName>
    </submittedName>
</protein>
<keyword evidence="12 14" id="KW-0472">Membrane</keyword>
<dbReference type="InterPro" id="IPR011577">
    <property type="entry name" value="Cyt_b561_bac/Ni-Hgenase"/>
</dbReference>
<dbReference type="EMBL" id="CP025430">
    <property type="protein sequence ID" value="AUH66434.1"/>
    <property type="molecule type" value="Genomic_DNA"/>
</dbReference>
<evidence type="ECO:0000256" key="6">
    <source>
        <dbReference type="ARBA" id="ARBA00022617"/>
    </source>
</evidence>
<feature type="transmembrane region" description="Helical" evidence="14">
    <location>
        <begin position="110"/>
        <end position="131"/>
    </location>
</feature>
<sequence>MVADSFADVMSHEPPAQESGLQLLGQLMRGDAQPTPPVTQAADPALAPSAANPEATVGPLSIGGAHNDAEIWSAIREGRAAIDTQVRGPATATLIQDAGMPWLTFRHGAMLQWGGWLLLGTLAALALFFLIRGRIRIEGHATGRLIERFAFIERFGHWLTAGSFILLAITGLLVLFGRVALIPLFGHQVYSPIAIASKWVHNNVSWAFMLGLVMIFVMWVAQNIPNMTDLRWLAKGGGLFSKGTHVHAWKFNAGQKMIFWSVIILGASISVSGLSLMFPFDFHLFSHTFGFINGILGTSLPETMAPQHEMQLAQTWHAIVAFVYIAIIFCHIYIGTIGMQGAFDAMGSGDVEVQWAREHHDLWYEEVTGRSAHEHIPPPQGQATTRHS</sequence>
<dbReference type="GO" id="GO:0005886">
    <property type="term" value="C:plasma membrane"/>
    <property type="evidence" value="ECO:0007669"/>
    <property type="project" value="UniProtKB-SubCell"/>
</dbReference>
<dbReference type="Gene3D" id="1.20.950.20">
    <property type="entry name" value="Transmembrane di-heme cytochromes, Chain C"/>
    <property type="match status" value="1"/>
</dbReference>
<dbReference type="Pfam" id="PF01292">
    <property type="entry name" value="Ni_hydr_CYTB"/>
    <property type="match status" value="1"/>
</dbReference>
<evidence type="ECO:0000256" key="5">
    <source>
        <dbReference type="ARBA" id="ARBA00022475"/>
    </source>
</evidence>
<comment type="cofactor">
    <cofactor evidence="1">
        <name>heme</name>
        <dbReference type="ChEBI" id="CHEBI:30413"/>
    </cofactor>
</comment>
<feature type="transmembrane region" description="Helical" evidence="14">
    <location>
        <begin position="316"/>
        <end position="334"/>
    </location>
</feature>
<keyword evidence="9" id="KW-0249">Electron transport</keyword>
<evidence type="ECO:0000256" key="9">
    <source>
        <dbReference type="ARBA" id="ARBA00022982"/>
    </source>
</evidence>
<evidence type="ECO:0000256" key="2">
    <source>
        <dbReference type="ARBA" id="ARBA00004651"/>
    </source>
</evidence>
<feature type="transmembrane region" description="Helical" evidence="14">
    <location>
        <begin position="257"/>
        <end position="278"/>
    </location>
</feature>
<dbReference type="AlphaFoldDB" id="A0A2H5F4G2"/>